<dbReference type="AlphaFoldDB" id="A0A210QSH9"/>
<accession>A0A210QSH9</accession>
<dbReference type="Gene3D" id="3.40.50.150">
    <property type="entry name" value="Vaccinia Virus protein VP39"/>
    <property type="match status" value="1"/>
</dbReference>
<dbReference type="EMBL" id="NEDP02002160">
    <property type="protein sequence ID" value="OWF51681.1"/>
    <property type="molecule type" value="Genomic_DNA"/>
</dbReference>
<dbReference type="Proteomes" id="UP000242188">
    <property type="component" value="Unassembled WGS sequence"/>
</dbReference>
<sequence length="100" mass="10813">METKFGEGVDAMYLIHGHVGNLSREAILKNLRNIISSRLATQKDQPVNIADFGTADGQASLAIVNEIIGDGQDSGLTVRGNVYPVIIPRTISYFRNGKLA</sequence>
<dbReference type="InterPro" id="IPR029063">
    <property type="entry name" value="SAM-dependent_MTases_sf"/>
</dbReference>
<name>A0A210QSH9_MIZYE</name>
<comment type="caution">
    <text evidence="1">The sequence shown here is derived from an EMBL/GenBank/DDBJ whole genome shotgun (WGS) entry which is preliminary data.</text>
</comment>
<keyword evidence="2" id="KW-1185">Reference proteome</keyword>
<reference evidence="1 2" key="1">
    <citation type="journal article" date="2017" name="Nat. Ecol. Evol.">
        <title>Scallop genome provides insights into evolution of bilaterian karyotype and development.</title>
        <authorList>
            <person name="Wang S."/>
            <person name="Zhang J."/>
            <person name="Jiao W."/>
            <person name="Li J."/>
            <person name="Xun X."/>
            <person name="Sun Y."/>
            <person name="Guo X."/>
            <person name="Huan P."/>
            <person name="Dong B."/>
            <person name="Zhang L."/>
            <person name="Hu X."/>
            <person name="Sun X."/>
            <person name="Wang J."/>
            <person name="Zhao C."/>
            <person name="Wang Y."/>
            <person name="Wang D."/>
            <person name="Huang X."/>
            <person name="Wang R."/>
            <person name="Lv J."/>
            <person name="Li Y."/>
            <person name="Zhang Z."/>
            <person name="Liu B."/>
            <person name="Lu W."/>
            <person name="Hui Y."/>
            <person name="Liang J."/>
            <person name="Zhou Z."/>
            <person name="Hou R."/>
            <person name="Li X."/>
            <person name="Liu Y."/>
            <person name="Li H."/>
            <person name="Ning X."/>
            <person name="Lin Y."/>
            <person name="Zhao L."/>
            <person name="Xing Q."/>
            <person name="Dou J."/>
            <person name="Li Y."/>
            <person name="Mao J."/>
            <person name="Guo H."/>
            <person name="Dou H."/>
            <person name="Li T."/>
            <person name="Mu C."/>
            <person name="Jiang W."/>
            <person name="Fu Q."/>
            <person name="Fu X."/>
            <person name="Miao Y."/>
            <person name="Liu J."/>
            <person name="Yu Q."/>
            <person name="Li R."/>
            <person name="Liao H."/>
            <person name="Li X."/>
            <person name="Kong Y."/>
            <person name="Jiang Z."/>
            <person name="Chourrout D."/>
            <person name="Li R."/>
            <person name="Bao Z."/>
        </authorList>
    </citation>
    <scope>NUCLEOTIDE SEQUENCE [LARGE SCALE GENOMIC DNA]</scope>
    <source>
        <strain evidence="1 2">PY_sf001</strain>
    </source>
</reference>
<protein>
    <submittedName>
        <fullName evidence="1">Uncharacterized protein</fullName>
    </submittedName>
</protein>
<proteinExistence type="predicted"/>
<organism evidence="1 2">
    <name type="scientific">Mizuhopecten yessoensis</name>
    <name type="common">Japanese scallop</name>
    <name type="synonym">Patinopecten yessoensis</name>
    <dbReference type="NCBI Taxonomy" id="6573"/>
    <lineage>
        <taxon>Eukaryota</taxon>
        <taxon>Metazoa</taxon>
        <taxon>Spiralia</taxon>
        <taxon>Lophotrochozoa</taxon>
        <taxon>Mollusca</taxon>
        <taxon>Bivalvia</taxon>
        <taxon>Autobranchia</taxon>
        <taxon>Pteriomorphia</taxon>
        <taxon>Pectinida</taxon>
        <taxon>Pectinoidea</taxon>
        <taxon>Pectinidae</taxon>
        <taxon>Mizuhopecten</taxon>
    </lineage>
</organism>
<dbReference type="OrthoDB" id="1890922at2759"/>
<evidence type="ECO:0000313" key="2">
    <source>
        <dbReference type="Proteomes" id="UP000242188"/>
    </source>
</evidence>
<gene>
    <name evidence="1" type="ORF">KP79_PYT21932</name>
</gene>
<evidence type="ECO:0000313" key="1">
    <source>
        <dbReference type="EMBL" id="OWF51681.1"/>
    </source>
</evidence>